<dbReference type="EMBL" id="CAJJDM010000054">
    <property type="protein sequence ID" value="CAD8075523.1"/>
    <property type="molecule type" value="Genomic_DNA"/>
</dbReference>
<feature type="transmembrane region" description="Helical" evidence="1">
    <location>
        <begin position="111"/>
        <end position="131"/>
    </location>
</feature>
<comment type="caution">
    <text evidence="2">The sequence shown here is derived from an EMBL/GenBank/DDBJ whole genome shotgun (WGS) entry which is preliminary data.</text>
</comment>
<keyword evidence="3" id="KW-1185">Reference proteome</keyword>
<feature type="transmembrane region" description="Helical" evidence="1">
    <location>
        <begin position="238"/>
        <end position="262"/>
    </location>
</feature>
<reference evidence="2" key="1">
    <citation type="submission" date="2021-01" db="EMBL/GenBank/DDBJ databases">
        <authorList>
            <consortium name="Genoscope - CEA"/>
            <person name="William W."/>
        </authorList>
    </citation>
    <scope>NUCLEOTIDE SEQUENCE</scope>
</reference>
<evidence type="ECO:0008006" key="4">
    <source>
        <dbReference type="Google" id="ProtNLM"/>
    </source>
</evidence>
<dbReference type="Proteomes" id="UP000688137">
    <property type="component" value="Unassembled WGS sequence"/>
</dbReference>
<evidence type="ECO:0000313" key="3">
    <source>
        <dbReference type="Proteomes" id="UP000688137"/>
    </source>
</evidence>
<feature type="transmembrane region" description="Helical" evidence="1">
    <location>
        <begin position="50"/>
        <end position="69"/>
    </location>
</feature>
<feature type="transmembrane region" description="Helical" evidence="1">
    <location>
        <begin position="81"/>
        <end position="99"/>
    </location>
</feature>
<dbReference type="AlphaFoldDB" id="A0A8S1MCU2"/>
<sequence length="294" mass="34451">MTTAIECFSNFQFLQCYLSWSLEIICLICLGFAISLIFRKKCQKLCSNSTKIIILITLSLIFYFVFNLTRTHRTLYFLQELFYQVNQACLIFYFGNKLVTGPTQRQNLKIIRIIFGVLIILDITTFIMSIIEATSKKLMCKQISFTVFRSISLITQIIFLIIVQELYKRFQINLQSLLKNEQQTQRQKSHFIQLKILCYISLIGSIVLLIVNFLYMLSSECRIIDHFGKEGHNLSDELNALIHTIVKLFTYFFPIILTLALFKTKAQKENLNNSIYEVEDLSNQQYFQGLAFYK</sequence>
<protein>
    <recommendedName>
        <fullName evidence="4">Transmembrane protein</fullName>
    </recommendedName>
</protein>
<dbReference type="OMA" id="ICLICLG"/>
<organism evidence="2 3">
    <name type="scientific">Paramecium primaurelia</name>
    <dbReference type="NCBI Taxonomy" id="5886"/>
    <lineage>
        <taxon>Eukaryota</taxon>
        <taxon>Sar</taxon>
        <taxon>Alveolata</taxon>
        <taxon>Ciliophora</taxon>
        <taxon>Intramacronucleata</taxon>
        <taxon>Oligohymenophorea</taxon>
        <taxon>Peniculida</taxon>
        <taxon>Parameciidae</taxon>
        <taxon>Paramecium</taxon>
    </lineage>
</organism>
<keyword evidence="1" id="KW-1133">Transmembrane helix</keyword>
<accession>A0A8S1MCU2</accession>
<keyword evidence="1" id="KW-0472">Membrane</keyword>
<feature type="transmembrane region" description="Helical" evidence="1">
    <location>
        <begin position="196"/>
        <end position="218"/>
    </location>
</feature>
<proteinExistence type="predicted"/>
<name>A0A8S1MCU2_PARPR</name>
<keyword evidence="1" id="KW-0812">Transmembrane</keyword>
<evidence type="ECO:0000313" key="2">
    <source>
        <dbReference type="EMBL" id="CAD8075523.1"/>
    </source>
</evidence>
<gene>
    <name evidence="2" type="ORF">PPRIM_AZ9-3.1.T0540248</name>
</gene>
<feature type="transmembrane region" description="Helical" evidence="1">
    <location>
        <begin position="143"/>
        <end position="163"/>
    </location>
</feature>
<feature type="transmembrane region" description="Helical" evidence="1">
    <location>
        <begin position="17"/>
        <end position="38"/>
    </location>
</feature>
<evidence type="ECO:0000256" key="1">
    <source>
        <dbReference type="SAM" id="Phobius"/>
    </source>
</evidence>